<dbReference type="PANTHER" id="PTHR43848:SF2">
    <property type="entry name" value="PUTRESCINE TRANSPORT SYSTEM PERMEASE PROTEIN POTI"/>
    <property type="match status" value="1"/>
</dbReference>
<dbReference type="EMBL" id="JBHRSM010000054">
    <property type="protein sequence ID" value="MFC3088646.1"/>
    <property type="molecule type" value="Genomic_DNA"/>
</dbReference>
<dbReference type="Gene3D" id="1.10.3720.10">
    <property type="entry name" value="MetI-like"/>
    <property type="match status" value="1"/>
</dbReference>
<evidence type="ECO:0000256" key="2">
    <source>
        <dbReference type="ARBA" id="ARBA00007069"/>
    </source>
</evidence>
<evidence type="ECO:0000256" key="1">
    <source>
        <dbReference type="ARBA" id="ARBA00004651"/>
    </source>
</evidence>
<feature type="transmembrane region" description="Helical" evidence="8">
    <location>
        <begin position="149"/>
        <end position="172"/>
    </location>
</feature>
<proteinExistence type="inferred from homology"/>
<evidence type="ECO:0000313" key="11">
    <source>
        <dbReference type="Proteomes" id="UP001595445"/>
    </source>
</evidence>
<evidence type="ECO:0000256" key="6">
    <source>
        <dbReference type="ARBA" id="ARBA00022989"/>
    </source>
</evidence>
<feature type="transmembrane region" description="Helical" evidence="8">
    <location>
        <begin position="82"/>
        <end position="104"/>
    </location>
</feature>
<dbReference type="PROSITE" id="PS50928">
    <property type="entry name" value="ABC_TM1"/>
    <property type="match status" value="1"/>
</dbReference>
<evidence type="ECO:0000256" key="5">
    <source>
        <dbReference type="ARBA" id="ARBA00022692"/>
    </source>
</evidence>
<dbReference type="CDD" id="cd06261">
    <property type="entry name" value="TM_PBP2"/>
    <property type="match status" value="1"/>
</dbReference>
<dbReference type="Proteomes" id="UP001595445">
    <property type="component" value="Unassembled WGS sequence"/>
</dbReference>
<evidence type="ECO:0000256" key="7">
    <source>
        <dbReference type="ARBA" id="ARBA00023136"/>
    </source>
</evidence>
<gene>
    <name evidence="10" type="ORF">ACFOD6_21610</name>
</gene>
<reference evidence="11" key="1">
    <citation type="journal article" date="2019" name="Int. J. Syst. Evol. Microbiol.">
        <title>The Global Catalogue of Microorganisms (GCM) 10K type strain sequencing project: providing services to taxonomists for standard genome sequencing and annotation.</title>
        <authorList>
            <consortium name="The Broad Institute Genomics Platform"/>
            <consortium name="The Broad Institute Genome Sequencing Center for Infectious Disease"/>
            <person name="Wu L."/>
            <person name="Ma J."/>
        </authorList>
    </citation>
    <scope>NUCLEOTIDE SEQUENCE [LARGE SCALE GENOMIC DNA]</scope>
    <source>
        <strain evidence="11">KCTC 62102</strain>
    </source>
</reference>
<organism evidence="10 11">
    <name type="scientific">Tabrizicola soli</name>
    <dbReference type="NCBI Taxonomy" id="2185115"/>
    <lineage>
        <taxon>Bacteria</taxon>
        <taxon>Pseudomonadati</taxon>
        <taxon>Pseudomonadota</taxon>
        <taxon>Alphaproteobacteria</taxon>
        <taxon>Rhodobacterales</taxon>
        <taxon>Paracoccaceae</taxon>
        <taxon>Tabrizicola</taxon>
    </lineage>
</organism>
<feature type="transmembrane region" description="Helical" evidence="8">
    <location>
        <begin position="31"/>
        <end position="52"/>
    </location>
</feature>
<keyword evidence="3 8" id="KW-0813">Transport</keyword>
<dbReference type="InterPro" id="IPR000515">
    <property type="entry name" value="MetI-like"/>
</dbReference>
<dbReference type="InterPro" id="IPR051789">
    <property type="entry name" value="Bact_Polyamine_Transport"/>
</dbReference>
<evidence type="ECO:0000313" key="10">
    <source>
        <dbReference type="EMBL" id="MFC3088646.1"/>
    </source>
</evidence>
<keyword evidence="4" id="KW-1003">Cell membrane</keyword>
<accession>A0ABV7E1Y4</accession>
<dbReference type="Pfam" id="PF00528">
    <property type="entry name" value="BPD_transp_1"/>
    <property type="match status" value="1"/>
</dbReference>
<sequence length="281" mass="31079">MENRIAFARVAPISPKLEISHAPVWKRLGKWGGFAMLGLIYFPLLWLILLSISRNPLGGIPGDFSLEHYRALFANSEWHMPMLASLVIGVIVGLICAVAATIIGRALPALNSPGKVLFLFVIPLFVPGMSMGAALLIFTRAVLGLKLGFWSVALGHFVWAFPFALLIILVVTTRFDHRLVEAGRDLGASNWRVFWDIEFPILMPGIVSSALFGFLMSFNEVMRSIFLRGTTETMPVWSWVQAAAQQSQVPIIFSLASIVLLITLPLLCAAFWLLFVKLDKS</sequence>
<comment type="subcellular location">
    <subcellularLocation>
        <location evidence="1 8">Cell membrane</location>
        <topology evidence="1 8">Multi-pass membrane protein</topology>
    </subcellularLocation>
</comment>
<keyword evidence="5 8" id="KW-0812">Transmembrane</keyword>
<comment type="similarity">
    <text evidence="2">Belongs to the binding-protein-dependent transport system permease family. CysTW subfamily.</text>
</comment>
<keyword evidence="11" id="KW-1185">Reference proteome</keyword>
<feature type="transmembrane region" description="Helical" evidence="8">
    <location>
        <begin position="251"/>
        <end position="275"/>
    </location>
</feature>
<evidence type="ECO:0000256" key="3">
    <source>
        <dbReference type="ARBA" id="ARBA00022448"/>
    </source>
</evidence>
<dbReference type="InterPro" id="IPR035906">
    <property type="entry name" value="MetI-like_sf"/>
</dbReference>
<feature type="transmembrane region" description="Helical" evidence="8">
    <location>
        <begin position="116"/>
        <end position="143"/>
    </location>
</feature>
<dbReference type="RefSeq" id="WP_197643842.1">
    <property type="nucleotide sequence ID" value="NZ_JAEACP010000010.1"/>
</dbReference>
<evidence type="ECO:0000256" key="4">
    <source>
        <dbReference type="ARBA" id="ARBA00022475"/>
    </source>
</evidence>
<dbReference type="SUPFAM" id="SSF161098">
    <property type="entry name" value="MetI-like"/>
    <property type="match status" value="1"/>
</dbReference>
<keyword evidence="6 8" id="KW-1133">Transmembrane helix</keyword>
<comment type="caution">
    <text evidence="10">The sequence shown here is derived from an EMBL/GenBank/DDBJ whole genome shotgun (WGS) entry which is preliminary data.</text>
</comment>
<protein>
    <submittedName>
        <fullName evidence="10">ABC transporter permease</fullName>
    </submittedName>
</protein>
<evidence type="ECO:0000256" key="8">
    <source>
        <dbReference type="RuleBase" id="RU363032"/>
    </source>
</evidence>
<evidence type="ECO:0000259" key="9">
    <source>
        <dbReference type="PROSITE" id="PS50928"/>
    </source>
</evidence>
<dbReference type="PANTHER" id="PTHR43848">
    <property type="entry name" value="PUTRESCINE TRANSPORT SYSTEM PERMEASE PROTEIN POTI"/>
    <property type="match status" value="1"/>
</dbReference>
<keyword evidence="7 8" id="KW-0472">Membrane</keyword>
<feature type="domain" description="ABC transmembrane type-1" evidence="9">
    <location>
        <begin position="82"/>
        <end position="270"/>
    </location>
</feature>
<name>A0ABV7E1Y4_9RHOB</name>